<sequence>MKLLIASDLHGSLPRTELVLELARTHHPDALVLLGDLLYHGPRNPVPEGYAPREVAALLNDWAPRIIAVRGNCDAEVDTMVLRFPLPEAAWIFADGLRIWANHGHHHQLPDRFPDLAPGDVFLCGHTHIPRAETVDGLHIWNVGSTTLPKDGYVAAYGLYDAGTLSIRDLDGNEVLRHTPGA</sequence>
<dbReference type="Gene3D" id="3.60.21.10">
    <property type="match status" value="1"/>
</dbReference>
<keyword evidence="5" id="KW-1185">Reference proteome</keyword>
<gene>
    <name evidence="4" type="ORF">FVW20_10130</name>
</gene>
<evidence type="ECO:0000313" key="4">
    <source>
        <dbReference type="EMBL" id="MBG3877367.1"/>
    </source>
</evidence>
<dbReference type="NCBIfam" id="TIGR00040">
    <property type="entry name" value="yfcE"/>
    <property type="match status" value="1"/>
</dbReference>
<proteinExistence type="inferred from homology"/>
<dbReference type="Proteomes" id="UP001194469">
    <property type="component" value="Unassembled WGS sequence"/>
</dbReference>
<dbReference type="GO" id="GO:0016787">
    <property type="term" value="F:hydrolase activity"/>
    <property type="evidence" value="ECO:0007669"/>
    <property type="project" value="UniProtKB-KW"/>
</dbReference>
<dbReference type="NCBIfam" id="NF006988">
    <property type="entry name" value="PRK09453.1"/>
    <property type="match status" value="1"/>
</dbReference>
<evidence type="ECO:0000256" key="2">
    <source>
        <dbReference type="RuleBase" id="RU362039"/>
    </source>
</evidence>
<dbReference type="EC" id="3.1.4.-" evidence="2"/>
<dbReference type="EMBL" id="VRYY01000275">
    <property type="protein sequence ID" value="MBG3877367.1"/>
    <property type="molecule type" value="Genomic_DNA"/>
</dbReference>
<evidence type="ECO:0000313" key="5">
    <source>
        <dbReference type="Proteomes" id="UP001194469"/>
    </source>
</evidence>
<dbReference type="PANTHER" id="PTHR11124">
    <property type="entry name" value="VACUOLAR SORTING PROTEIN VPS29"/>
    <property type="match status" value="1"/>
</dbReference>
<comment type="caution">
    <text evidence="4">The sequence shown here is derived from an EMBL/GenBank/DDBJ whole genome shotgun (WGS) entry which is preliminary data.</text>
</comment>
<evidence type="ECO:0000256" key="1">
    <source>
        <dbReference type="ARBA" id="ARBA00008950"/>
    </source>
</evidence>
<comment type="similarity">
    <text evidence="1 2">Belongs to the metallophosphoesterase superfamily. YfcE family.</text>
</comment>
<keyword evidence="2" id="KW-0479">Metal-binding</keyword>
<comment type="cofactor">
    <cofactor evidence="2">
        <name>a divalent metal cation</name>
        <dbReference type="ChEBI" id="CHEBI:60240"/>
    </cofactor>
</comment>
<organism evidence="4 5">
    <name type="scientific">Nitratidesulfovibrio oxamicus</name>
    <dbReference type="NCBI Taxonomy" id="32016"/>
    <lineage>
        <taxon>Bacteria</taxon>
        <taxon>Pseudomonadati</taxon>
        <taxon>Thermodesulfobacteriota</taxon>
        <taxon>Desulfovibrionia</taxon>
        <taxon>Desulfovibrionales</taxon>
        <taxon>Desulfovibrionaceae</taxon>
        <taxon>Nitratidesulfovibrio</taxon>
    </lineage>
</organism>
<accession>A0ABS0J4K9</accession>
<dbReference type="Pfam" id="PF12850">
    <property type="entry name" value="Metallophos_2"/>
    <property type="match status" value="1"/>
</dbReference>
<evidence type="ECO:0000259" key="3">
    <source>
        <dbReference type="Pfam" id="PF12850"/>
    </source>
</evidence>
<reference evidence="4 5" key="1">
    <citation type="submission" date="2019-08" db="EMBL/GenBank/DDBJ databases">
        <authorList>
            <person name="Luo N."/>
        </authorList>
    </citation>
    <scope>NUCLEOTIDE SEQUENCE [LARGE SCALE GENOMIC DNA]</scope>
    <source>
        <strain evidence="4 5">NCIMB 9442</strain>
    </source>
</reference>
<dbReference type="RefSeq" id="WP_196609343.1">
    <property type="nucleotide sequence ID" value="NZ_VRYY01000275.1"/>
</dbReference>
<dbReference type="SUPFAM" id="SSF56300">
    <property type="entry name" value="Metallo-dependent phosphatases"/>
    <property type="match status" value="1"/>
</dbReference>
<feature type="domain" description="Calcineurin-like phosphoesterase" evidence="3">
    <location>
        <begin position="1"/>
        <end position="161"/>
    </location>
</feature>
<dbReference type="InterPro" id="IPR024654">
    <property type="entry name" value="Calcineurin-like_PHP_lpxH"/>
</dbReference>
<dbReference type="InterPro" id="IPR000979">
    <property type="entry name" value="Phosphodiesterase_MJ0936/Vps29"/>
</dbReference>
<keyword evidence="4" id="KW-0378">Hydrolase</keyword>
<protein>
    <recommendedName>
        <fullName evidence="2">Phosphoesterase</fullName>
        <ecNumber evidence="2">3.1.4.-</ecNumber>
    </recommendedName>
</protein>
<name>A0ABS0J4K9_9BACT</name>
<dbReference type="InterPro" id="IPR029052">
    <property type="entry name" value="Metallo-depent_PP-like"/>
</dbReference>